<dbReference type="EMBL" id="OW240916">
    <property type="protein sequence ID" value="CAH2296039.1"/>
    <property type="molecule type" value="Genomic_DNA"/>
</dbReference>
<proteinExistence type="predicted"/>
<sequence length="70" mass="7570">RSSSEEYKVHWHRSRALFLPSNRGRGGLQRMCNARTLAGILGGSTVLAEKEASKYSAPLAGTSDTTDVYG</sequence>
<dbReference type="Proteomes" id="UP001295444">
    <property type="component" value="Chromosome 05"/>
</dbReference>
<organism evidence="1 2">
    <name type="scientific">Pelobates cultripes</name>
    <name type="common">Western spadefoot toad</name>
    <dbReference type="NCBI Taxonomy" id="61616"/>
    <lineage>
        <taxon>Eukaryota</taxon>
        <taxon>Metazoa</taxon>
        <taxon>Chordata</taxon>
        <taxon>Craniata</taxon>
        <taxon>Vertebrata</taxon>
        <taxon>Euteleostomi</taxon>
        <taxon>Amphibia</taxon>
        <taxon>Batrachia</taxon>
        <taxon>Anura</taxon>
        <taxon>Pelobatoidea</taxon>
        <taxon>Pelobatidae</taxon>
        <taxon>Pelobates</taxon>
    </lineage>
</organism>
<gene>
    <name evidence="1" type="ORF">PECUL_23A008877</name>
</gene>
<name>A0AAD1SD26_PELCU</name>
<evidence type="ECO:0000313" key="2">
    <source>
        <dbReference type="Proteomes" id="UP001295444"/>
    </source>
</evidence>
<dbReference type="AlphaFoldDB" id="A0AAD1SD26"/>
<protein>
    <submittedName>
        <fullName evidence="1">Uncharacterized protein</fullName>
    </submittedName>
</protein>
<feature type="non-terminal residue" evidence="1">
    <location>
        <position position="1"/>
    </location>
</feature>
<accession>A0AAD1SD26</accession>
<keyword evidence="2" id="KW-1185">Reference proteome</keyword>
<feature type="non-terminal residue" evidence="1">
    <location>
        <position position="70"/>
    </location>
</feature>
<evidence type="ECO:0000313" key="1">
    <source>
        <dbReference type="EMBL" id="CAH2296039.1"/>
    </source>
</evidence>
<reference evidence="1" key="1">
    <citation type="submission" date="2022-03" db="EMBL/GenBank/DDBJ databases">
        <authorList>
            <person name="Alioto T."/>
            <person name="Alioto T."/>
            <person name="Gomez Garrido J."/>
        </authorList>
    </citation>
    <scope>NUCLEOTIDE SEQUENCE</scope>
</reference>